<dbReference type="PIRSF" id="PIRSF035652">
    <property type="entry name" value="CHP02436"/>
    <property type="match status" value="1"/>
</dbReference>
<dbReference type="InterPro" id="IPR012657">
    <property type="entry name" value="23S_rRNA-intervening_sequence"/>
</dbReference>
<sequence length="118" mass="13324">MNQQMMEDRLVDFSVVIFQLVRTLKHDFAAEVLAKQMIRSATSPALNYGEARAAESRKDYIHKLSIALKELRETMVSLKIIEKAALSSNTDVLASAKQECNELISILVVTIKKLKMNK</sequence>
<organism evidence="1 2">
    <name type="scientific">Persicobacter diffluens</name>
    <dbReference type="NCBI Taxonomy" id="981"/>
    <lineage>
        <taxon>Bacteria</taxon>
        <taxon>Pseudomonadati</taxon>
        <taxon>Bacteroidota</taxon>
        <taxon>Cytophagia</taxon>
        <taxon>Cytophagales</taxon>
        <taxon>Persicobacteraceae</taxon>
        <taxon>Persicobacter</taxon>
    </lineage>
</organism>
<gene>
    <name evidence="1" type="ORF">PEDI_20550</name>
</gene>
<dbReference type="InterPro" id="IPR036583">
    <property type="entry name" value="23S_rRNA_IVS_sf"/>
</dbReference>
<protein>
    <submittedName>
        <fullName evidence="1">Four helix bundle protein</fullName>
    </submittedName>
</protein>
<dbReference type="NCBIfam" id="TIGR02436">
    <property type="entry name" value="four helix bundle protein"/>
    <property type="match status" value="1"/>
</dbReference>
<dbReference type="Gene3D" id="1.20.1440.60">
    <property type="entry name" value="23S rRNA-intervening sequence"/>
    <property type="match status" value="1"/>
</dbReference>
<dbReference type="Pfam" id="PF05635">
    <property type="entry name" value="23S_rRNA_IVP"/>
    <property type="match status" value="1"/>
</dbReference>
<dbReference type="PANTHER" id="PTHR38471">
    <property type="entry name" value="FOUR HELIX BUNDLE PROTEIN"/>
    <property type="match status" value="1"/>
</dbReference>
<dbReference type="RefSeq" id="WP_338237040.1">
    <property type="nucleotide sequence ID" value="NZ_BQKE01000001.1"/>
</dbReference>
<dbReference type="AlphaFoldDB" id="A0AAN4VYX9"/>
<accession>A0AAN4VYX9</accession>
<evidence type="ECO:0000313" key="1">
    <source>
        <dbReference type="EMBL" id="GJM61503.1"/>
    </source>
</evidence>
<name>A0AAN4VYX9_9BACT</name>
<comment type="caution">
    <text evidence="1">The sequence shown here is derived from an EMBL/GenBank/DDBJ whole genome shotgun (WGS) entry which is preliminary data.</text>
</comment>
<dbReference type="EMBL" id="BQKE01000001">
    <property type="protein sequence ID" value="GJM61503.1"/>
    <property type="molecule type" value="Genomic_DNA"/>
</dbReference>
<dbReference type="SUPFAM" id="SSF158446">
    <property type="entry name" value="IVS-encoded protein-like"/>
    <property type="match status" value="1"/>
</dbReference>
<dbReference type="PANTHER" id="PTHR38471:SF2">
    <property type="entry name" value="FOUR HELIX BUNDLE PROTEIN"/>
    <property type="match status" value="1"/>
</dbReference>
<proteinExistence type="predicted"/>
<keyword evidence="2" id="KW-1185">Reference proteome</keyword>
<evidence type="ECO:0000313" key="2">
    <source>
        <dbReference type="Proteomes" id="UP001310022"/>
    </source>
</evidence>
<dbReference type="Proteomes" id="UP001310022">
    <property type="component" value="Unassembled WGS sequence"/>
</dbReference>
<reference evidence="1 2" key="1">
    <citation type="submission" date="2021-12" db="EMBL/GenBank/DDBJ databases">
        <title>Genome sequencing of bacteria with rrn-lacking chromosome and rrn-plasmid.</title>
        <authorList>
            <person name="Anda M."/>
            <person name="Iwasaki W."/>
        </authorList>
    </citation>
    <scope>NUCLEOTIDE SEQUENCE [LARGE SCALE GENOMIC DNA]</scope>
    <source>
        <strain evidence="1 2">NBRC 15940</strain>
    </source>
</reference>